<dbReference type="CDD" id="cd19756">
    <property type="entry name" value="Bbox2"/>
    <property type="match status" value="1"/>
</dbReference>
<feature type="compositionally biased region" description="Polar residues" evidence="6">
    <location>
        <begin position="871"/>
        <end position="884"/>
    </location>
</feature>
<dbReference type="Pfam" id="PF14634">
    <property type="entry name" value="zf-RING_5"/>
    <property type="match status" value="1"/>
</dbReference>
<dbReference type="PROSITE" id="PS50089">
    <property type="entry name" value="ZF_RING_2"/>
    <property type="match status" value="1"/>
</dbReference>
<evidence type="ECO:0000256" key="2">
    <source>
        <dbReference type="ARBA" id="ARBA00022771"/>
    </source>
</evidence>
<evidence type="ECO:0000313" key="9">
    <source>
        <dbReference type="EMBL" id="CDW91825.1"/>
    </source>
</evidence>
<evidence type="ECO:0000256" key="6">
    <source>
        <dbReference type="SAM" id="MobiDB-lite"/>
    </source>
</evidence>
<keyword evidence="5" id="KW-0175">Coiled coil</keyword>
<evidence type="ECO:0000256" key="3">
    <source>
        <dbReference type="ARBA" id="ARBA00022833"/>
    </source>
</evidence>
<dbReference type="GO" id="GO:0008270">
    <property type="term" value="F:zinc ion binding"/>
    <property type="evidence" value="ECO:0007669"/>
    <property type="project" value="UniProtKB-KW"/>
</dbReference>
<dbReference type="Gene3D" id="3.30.40.10">
    <property type="entry name" value="Zinc/RING finger domain, C3HC4 (zinc finger)"/>
    <property type="match status" value="1"/>
</dbReference>
<reference evidence="9 10" key="1">
    <citation type="submission" date="2014-06" db="EMBL/GenBank/DDBJ databases">
        <authorList>
            <person name="Swart Estienne"/>
        </authorList>
    </citation>
    <scope>NUCLEOTIDE SEQUENCE [LARGE SCALE GENOMIC DNA]</scope>
    <source>
        <strain evidence="9 10">130c</strain>
    </source>
</reference>
<proteinExistence type="predicted"/>
<dbReference type="PROSITE" id="PS50119">
    <property type="entry name" value="ZF_BBOX"/>
    <property type="match status" value="1"/>
</dbReference>
<dbReference type="Gene3D" id="3.30.160.60">
    <property type="entry name" value="Classic Zinc Finger"/>
    <property type="match status" value="1"/>
</dbReference>
<dbReference type="InterPro" id="IPR013083">
    <property type="entry name" value="Znf_RING/FYVE/PHD"/>
</dbReference>
<evidence type="ECO:0000259" key="8">
    <source>
        <dbReference type="PROSITE" id="PS50119"/>
    </source>
</evidence>
<accession>A0A078BB88</accession>
<dbReference type="SMART" id="SM00184">
    <property type="entry name" value="RING"/>
    <property type="match status" value="1"/>
</dbReference>
<feature type="compositionally biased region" description="Basic residues" evidence="6">
    <location>
        <begin position="844"/>
        <end position="862"/>
    </location>
</feature>
<dbReference type="SUPFAM" id="SSF57850">
    <property type="entry name" value="RING/U-box"/>
    <property type="match status" value="1"/>
</dbReference>
<dbReference type="OrthoDB" id="305792at2759"/>
<feature type="compositionally biased region" description="Polar residues" evidence="6">
    <location>
        <begin position="830"/>
        <end position="839"/>
    </location>
</feature>
<feature type="compositionally biased region" description="Low complexity" evidence="6">
    <location>
        <begin position="129"/>
        <end position="145"/>
    </location>
</feature>
<dbReference type="SUPFAM" id="SSF57845">
    <property type="entry name" value="B-box zinc-binding domain"/>
    <property type="match status" value="1"/>
</dbReference>
<keyword evidence="2 4" id="KW-0863">Zinc-finger</keyword>
<feature type="domain" description="B box-type" evidence="8">
    <location>
        <begin position="160"/>
        <end position="202"/>
    </location>
</feature>
<organism evidence="9 10">
    <name type="scientific">Stylonychia lemnae</name>
    <name type="common">Ciliate</name>
    <dbReference type="NCBI Taxonomy" id="5949"/>
    <lineage>
        <taxon>Eukaryota</taxon>
        <taxon>Sar</taxon>
        <taxon>Alveolata</taxon>
        <taxon>Ciliophora</taxon>
        <taxon>Intramacronucleata</taxon>
        <taxon>Spirotrichea</taxon>
        <taxon>Stichotrichia</taxon>
        <taxon>Sporadotrichida</taxon>
        <taxon>Oxytrichidae</taxon>
        <taxon>Stylonychinae</taxon>
        <taxon>Stylonychia</taxon>
    </lineage>
</organism>
<evidence type="ECO:0000256" key="4">
    <source>
        <dbReference type="PROSITE-ProRule" id="PRU00024"/>
    </source>
</evidence>
<evidence type="ECO:0000313" key="10">
    <source>
        <dbReference type="Proteomes" id="UP000039865"/>
    </source>
</evidence>
<keyword evidence="1" id="KW-0479">Metal-binding</keyword>
<dbReference type="InterPro" id="IPR000315">
    <property type="entry name" value="Znf_B-box"/>
</dbReference>
<feature type="region of interest" description="Disordered" evidence="6">
    <location>
        <begin position="787"/>
        <end position="809"/>
    </location>
</feature>
<feature type="region of interest" description="Disordered" evidence="6">
    <location>
        <begin position="111"/>
        <end position="161"/>
    </location>
</feature>
<evidence type="ECO:0000256" key="5">
    <source>
        <dbReference type="SAM" id="Coils"/>
    </source>
</evidence>
<protein>
    <submittedName>
        <fullName evidence="9">Kelch motif family protein</fullName>
    </submittedName>
</protein>
<feature type="compositionally biased region" description="Polar residues" evidence="6">
    <location>
        <begin position="111"/>
        <end position="128"/>
    </location>
</feature>
<dbReference type="InterPro" id="IPR017907">
    <property type="entry name" value="Znf_RING_CS"/>
</dbReference>
<keyword evidence="3" id="KW-0862">Zinc</keyword>
<name>A0A078BB88_STYLE</name>
<feature type="domain" description="RING-type" evidence="7">
    <location>
        <begin position="8"/>
        <end position="77"/>
    </location>
</feature>
<keyword evidence="10" id="KW-1185">Reference proteome</keyword>
<dbReference type="Proteomes" id="UP000039865">
    <property type="component" value="Unassembled WGS sequence"/>
</dbReference>
<dbReference type="EMBL" id="CCKQ01019783">
    <property type="protein sequence ID" value="CDW91825.1"/>
    <property type="molecule type" value="Genomic_DNA"/>
</dbReference>
<sequence>MSTSIFECNICYTQYNESSHRPLITQCGHIYCEGCLLQCTFVKQYEDQTNGGSTEVKYEAKFYDENLQYYIKCPTCQKIHYTHPSKLPCVYSIIAYLPSNQPTSQIQNQLTNDASGNQQISRSSTGAVNNLNSNSSQNIIQKSGSKSGGNHGHKKQPKLLQPTTCLRHPDKKIKYICESDMAFLCSKCVIQHTGVGHVISEYSVDIEKIKHDFQDVHQKYQGILYDAVKSKQSYDGFDKKLNEMCNRQMNKLDLTFKSIQRTLDNKKKEFVRIIREFYCDQKSKLEFDRMKSGKFLQKVNQMQDEFDRIEKQIETISYEEFFRMMSEKSKELASLQETNQSLVKNSIMNEKSLTLALFIDQVKIADFGNIQYVKACEYKGKTHNKEGKSPNKENGNSTALTQQQVLDKQQEEINKQKIDRSKHWALDEKVSQKLNDIINKIHDHQPITTKNQSNKEVKDFKGNNLELYDQMKKIMNEPIDINLNHNLAGTNSNKNLSSTMNSHVNIIDQEKVVQRGASNHTPHYPGHQQLQLNHQHKSDNDVIVDTFTKPKIGGLMLNDYEKNATTNQTARRQTFVPQIRTDLASNKQIHKTHHVEKEDYSVLGGNQANLTNNIIINHNSNIPQHNGFSSITGGSMTHRPDNRYDRYGNQQENDYDYGPGGTAEKEYKKQSQANFKEDNQTYSKYLNPIKQHSHNQHQQQHLQFNQNLNLLQQSLDKQNETTNPFENGLRQSTQPVNLNDTEEQILQDLDNLDLLHQRKNHKGIKGGGGQLSSDDEQVLNNMIQEIQSKSQERKRIPTNTNTNPLNGAGVRIRVESAANQAINSYAGDNVMSNQRKQSGGNTGHHSKKTKKDHSKPHHKSRKLHNDRYENHQVTGSHKRNGSMQYEENLKGGVITRKGDQTTINQAQTNQDQYIDYQKSAIQQHASNQNKYL</sequence>
<dbReference type="InterPro" id="IPR001841">
    <property type="entry name" value="Znf_RING"/>
</dbReference>
<dbReference type="PANTHER" id="PTHR24103">
    <property type="entry name" value="E3 UBIQUITIN-PROTEIN LIGASE TRIM"/>
    <property type="match status" value="1"/>
</dbReference>
<gene>
    <name evidence="9" type="primary">Contig1046.g1140</name>
    <name evidence="9" type="ORF">STYLEM_20986</name>
</gene>
<dbReference type="PROSITE" id="PS00518">
    <property type="entry name" value="ZF_RING_1"/>
    <property type="match status" value="1"/>
</dbReference>
<dbReference type="InParanoid" id="A0A078BB88"/>
<evidence type="ECO:0000259" key="7">
    <source>
        <dbReference type="PROSITE" id="PS50089"/>
    </source>
</evidence>
<feature type="coiled-coil region" evidence="5">
    <location>
        <begin position="299"/>
        <end position="345"/>
    </location>
</feature>
<dbReference type="InterPro" id="IPR050143">
    <property type="entry name" value="TRIM/RBCC"/>
</dbReference>
<evidence type="ECO:0000256" key="1">
    <source>
        <dbReference type="ARBA" id="ARBA00022723"/>
    </source>
</evidence>
<dbReference type="Pfam" id="PF00643">
    <property type="entry name" value="zf-B_box"/>
    <property type="match status" value="1"/>
</dbReference>
<feature type="region of interest" description="Disordered" evidence="6">
    <location>
        <begin position="825"/>
        <end position="884"/>
    </location>
</feature>
<dbReference type="AlphaFoldDB" id="A0A078BB88"/>